<evidence type="ECO:0000256" key="2">
    <source>
        <dbReference type="ARBA" id="ARBA00005862"/>
    </source>
</evidence>
<evidence type="ECO:0000259" key="7">
    <source>
        <dbReference type="PROSITE" id="PS51645"/>
    </source>
</evidence>
<dbReference type="EMBL" id="BSDZ01000011">
    <property type="protein sequence ID" value="GLI62187.1"/>
    <property type="molecule type" value="Genomic_DNA"/>
</dbReference>
<dbReference type="PROSITE" id="PS00394">
    <property type="entry name" value="DNA_PHOTOLYASES_1_1"/>
    <property type="match status" value="1"/>
</dbReference>
<feature type="region of interest" description="Disordered" evidence="6">
    <location>
        <begin position="575"/>
        <end position="667"/>
    </location>
</feature>
<protein>
    <recommendedName>
        <fullName evidence="7">Photolyase/cryptochrome alpha/beta domain-containing protein</fullName>
    </recommendedName>
</protein>
<sequence>YLAATMEPLAQYPANYEFRTAIMWFRRDLRVDDNPALVAALNASANVIPVFVWAPEEEGQFQPGRCSRWWTKHSLVDLQQALAALGSRLIIRRSTDSTAALLKVVAEVGAEAVFFNHLYDPISLMRDHDCKRGLTAAGVSHRTFNGDMLYEPWEILDSNKQPYSTFDDFWNSVRAMPVPPPFPVAAPAVMPPVLASVPSLTVTEVDWFFTAEQEASSDQLKFKWKPGVGGAIAELERFAMERLHAFEHDRAKVDRDSTSRLSPWVHIGSISVRYIFYRIRQCQAEWLAIGVDRTRSCDDFLQQVGYREYSRYLSFHFPFIHERSLLRHLRACPWRIDQQAFKAWRQGQTGYPLVDAAMRQLWSSGWCHNRARVVAASFLVKDLLLPWQWGLKHYWDAQIDADLECDALGWQYVSGGMSDAHPFSYMMDLEKEARRFDPDGEYVRRWLPVLSRLPTEHIHAPWKASPQVLAAADVELGCNYPLPIISRNDAHANVKYACAVLDKCVVAQSSESSGRYPYRAPTFPAAVAGAGASSGANPTGARGGGAGGAATQDGSAPHSQQNQNVYISGSIETPQELQQTGGGGGEGGEGVWTSGGGSGAVNDGGYPRKDLRSGSATGGVGSGPGAPASAPVSQGVAAPMGPPPAKAAVQQAPPPAAPGGGVYYHPGDAAGQQLLERILQQQQQRRTRVNAARQPDGSGTDRPPPNYRSQLPQNQQQQQQQQHAGQGLAPGTAPAAGSDRPEAAAAAAALAAAAWAGRMDAGDADDEAVALWQHQQMLQGGTAAYAFEQAMQMLLARRRMVDGVSNISGDGGDGPDSLALDDTNSEEVVSNTVNLNVTAFTGASCHRNQMGTARGARKRGRMASAAAAAAARGDKRGAMDEADDAEGAGEPAGYSPLRSEGDEADPVHGRQDPESKGRAIRRRPGNCGGGVGGSESPEGDDDDDDTDMACSGEGEADVDVGGSPQREQAEEREDEEDEVDMEGRTPQGGVANMAEDGTGSPSSEGNGYTPDTDDPPQLHQSSQQLLHQYQHQTPCRQLAFEDGQPRKCDKMEEDRIDGSAPRSSSPSPSRLAHRQQHQHCHRHQNHRSSLPQREWPGLGQQHGGAFVTHGAGASGDVPSGVILPRNGDICSSREDPDAEMACAMPASTLPGAVEGLGLHKRRRSGSAGSVDCD</sequence>
<keyword evidence="5" id="KW-0157">Chromophore</keyword>
<dbReference type="InterPro" id="IPR036134">
    <property type="entry name" value="Crypto/Photolyase_FAD-like_sf"/>
</dbReference>
<feature type="region of interest" description="Disordered" evidence="6">
    <location>
        <begin position="681"/>
        <end position="742"/>
    </location>
</feature>
<feature type="compositionally biased region" description="Low complexity" evidence="6">
    <location>
        <begin position="529"/>
        <end position="540"/>
    </location>
</feature>
<name>A0ABQ5RX75_9CHLO</name>
<organism evidence="8 9">
    <name type="scientific">Volvox africanus</name>
    <dbReference type="NCBI Taxonomy" id="51714"/>
    <lineage>
        <taxon>Eukaryota</taxon>
        <taxon>Viridiplantae</taxon>
        <taxon>Chlorophyta</taxon>
        <taxon>core chlorophytes</taxon>
        <taxon>Chlorophyceae</taxon>
        <taxon>CS clade</taxon>
        <taxon>Chlamydomonadales</taxon>
        <taxon>Volvocaceae</taxon>
        <taxon>Volvox</taxon>
    </lineage>
</organism>
<dbReference type="Pfam" id="PF00875">
    <property type="entry name" value="DNA_photolyase"/>
    <property type="match status" value="1"/>
</dbReference>
<dbReference type="PROSITE" id="PS00691">
    <property type="entry name" value="DNA_PHOTOLYASES_1_2"/>
    <property type="match status" value="1"/>
</dbReference>
<dbReference type="Proteomes" id="UP001165090">
    <property type="component" value="Unassembled WGS sequence"/>
</dbReference>
<evidence type="ECO:0000256" key="1">
    <source>
        <dbReference type="ARBA" id="ARBA00001974"/>
    </source>
</evidence>
<dbReference type="PROSITE" id="PS51645">
    <property type="entry name" value="PHR_CRY_ALPHA_BETA"/>
    <property type="match status" value="1"/>
</dbReference>
<dbReference type="InterPro" id="IPR005101">
    <property type="entry name" value="Cryptochr/Photolyase_FAD-bd"/>
</dbReference>
<keyword evidence="3" id="KW-0285">Flavoprotein</keyword>
<evidence type="ECO:0000256" key="5">
    <source>
        <dbReference type="ARBA" id="ARBA00022991"/>
    </source>
</evidence>
<dbReference type="InterPro" id="IPR036155">
    <property type="entry name" value="Crypto/Photolyase_N_sf"/>
</dbReference>
<dbReference type="InterPro" id="IPR002081">
    <property type="entry name" value="Cryptochrome/DNA_photolyase_1"/>
</dbReference>
<feature type="compositionally biased region" description="Basic and acidic residues" evidence="6">
    <location>
        <begin position="1043"/>
        <end position="1057"/>
    </location>
</feature>
<dbReference type="PANTHER" id="PTHR11455:SF18">
    <property type="entry name" value="SI:CH1073-390K14.1"/>
    <property type="match status" value="1"/>
</dbReference>
<dbReference type="InterPro" id="IPR014729">
    <property type="entry name" value="Rossmann-like_a/b/a_fold"/>
</dbReference>
<dbReference type="PANTHER" id="PTHR11455">
    <property type="entry name" value="CRYPTOCHROME"/>
    <property type="match status" value="1"/>
</dbReference>
<feature type="compositionally biased region" description="Low complexity" evidence="6">
    <location>
        <begin position="710"/>
        <end position="742"/>
    </location>
</feature>
<feature type="compositionally biased region" description="Low complexity" evidence="6">
    <location>
        <begin position="862"/>
        <end position="871"/>
    </location>
</feature>
<evidence type="ECO:0000256" key="4">
    <source>
        <dbReference type="ARBA" id="ARBA00022827"/>
    </source>
</evidence>
<dbReference type="SUPFAM" id="SSF48173">
    <property type="entry name" value="Cryptochrome/photolyase FAD-binding domain"/>
    <property type="match status" value="1"/>
</dbReference>
<feature type="region of interest" description="Disordered" evidence="6">
    <location>
        <begin position="1150"/>
        <end position="1173"/>
    </location>
</feature>
<feature type="compositionally biased region" description="Low complexity" evidence="6">
    <location>
        <begin position="1017"/>
        <end position="1032"/>
    </location>
</feature>
<dbReference type="InterPro" id="IPR018394">
    <property type="entry name" value="DNA_photolyase_1_CS_C"/>
</dbReference>
<accession>A0ABQ5RX75</accession>
<evidence type="ECO:0000313" key="8">
    <source>
        <dbReference type="EMBL" id="GLI62187.1"/>
    </source>
</evidence>
<dbReference type="SUPFAM" id="SSF52425">
    <property type="entry name" value="Cryptochrome/photolyase, N-terminal domain"/>
    <property type="match status" value="1"/>
</dbReference>
<feature type="compositionally biased region" description="Acidic residues" evidence="6">
    <location>
        <begin position="970"/>
        <end position="980"/>
    </location>
</feature>
<dbReference type="Pfam" id="PF03441">
    <property type="entry name" value="FAD_binding_7"/>
    <property type="match status" value="1"/>
</dbReference>
<comment type="cofactor">
    <cofactor evidence="1">
        <name>FAD</name>
        <dbReference type="ChEBI" id="CHEBI:57692"/>
    </cofactor>
</comment>
<gene>
    <name evidence="8" type="ORF">VaNZ11_004772</name>
</gene>
<feature type="compositionally biased region" description="Gly residues" evidence="6">
    <location>
        <begin position="580"/>
        <end position="599"/>
    </location>
</feature>
<keyword evidence="4" id="KW-0274">FAD</keyword>
<dbReference type="Gene3D" id="3.40.50.620">
    <property type="entry name" value="HUPs"/>
    <property type="match status" value="1"/>
</dbReference>
<dbReference type="Gene3D" id="1.25.40.80">
    <property type="match status" value="1"/>
</dbReference>
<feature type="region of interest" description="Disordered" evidence="6">
    <location>
        <begin position="849"/>
        <end position="1120"/>
    </location>
</feature>
<proteinExistence type="inferred from homology"/>
<feature type="non-terminal residue" evidence="8">
    <location>
        <position position="1"/>
    </location>
</feature>
<comment type="similarity">
    <text evidence="2">Belongs to the DNA photolyase class-1 family.</text>
</comment>
<feature type="compositionally biased region" description="Basic residues" evidence="6">
    <location>
        <begin position="1071"/>
        <end position="1086"/>
    </location>
</feature>
<evidence type="ECO:0000256" key="6">
    <source>
        <dbReference type="SAM" id="MobiDB-lite"/>
    </source>
</evidence>
<evidence type="ECO:0000313" key="9">
    <source>
        <dbReference type="Proteomes" id="UP001165090"/>
    </source>
</evidence>
<feature type="compositionally biased region" description="Acidic residues" evidence="6">
    <location>
        <begin position="937"/>
        <end position="947"/>
    </location>
</feature>
<feature type="compositionally biased region" description="Basic and acidic residues" evidence="6">
    <location>
        <begin position="899"/>
        <end position="917"/>
    </location>
</feature>
<evidence type="ECO:0000256" key="3">
    <source>
        <dbReference type="ARBA" id="ARBA00022630"/>
    </source>
</evidence>
<feature type="domain" description="Photolyase/cryptochrome alpha/beta" evidence="7">
    <location>
        <begin position="19"/>
        <end position="149"/>
    </location>
</feature>
<feature type="compositionally biased region" description="Low complexity" evidence="6">
    <location>
        <begin position="1059"/>
        <end position="1070"/>
    </location>
</feature>
<dbReference type="Gene3D" id="1.10.579.10">
    <property type="entry name" value="DNA Cyclobutane Dipyrimidine Photolyase, subunit A, domain 3"/>
    <property type="match status" value="1"/>
</dbReference>
<keyword evidence="9" id="KW-1185">Reference proteome</keyword>
<dbReference type="PRINTS" id="PR00147">
    <property type="entry name" value="DNAPHOTLYASE"/>
</dbReference>
<reference evidence="8 9" key="1">
    <citation type="journal article" date="2023" name="IScience">
        <title>Expanded male sex-determining region conserved during the evolution of homothallism in the green alga Volvox.</title>
        <authorList>
            <person name="Yamamoto K."/>
            <person name="Matsuzaki R."/>
            <person name="Mahakham W."/>
            <person name="Heman W."/>
            <person name="Sekimoto H."/>
            <person name="Kawachi M."/>
            <person name="Minakuchi Y."/>
            <person name="Toyoda A."/>
            <person name="Nozaki H."/>
        </authorList>
    </citation>
    <scope>NUCLEOTIDE SEQUENCE [LARGE SCALE GENOMIC DNA]</scope>
    <source>
        <strain evidence="8 9">NIES-4468</strain>
    </source>
</reference>
<feature type="compositionally biased region" description="Low complexity" evidence="6">
    <location>
        <begin position="625"/>
        <end position="639"/>
    </location>
</feature>
<feature type="region of interest" description="Disordered" evidence="6">
    <location>
        <begin position="529"/>
        <end position="561"/>
    </location>
</feature>
<dbReference type="InterPro" id="IPR006050">
    <property type="entry name" value="DNA_photolyase_N"/>
</dbReference>
<comment type="caution">
    <text evidence="8">The sequence shown here is derived from an EMBL/GenBank/DDBJ whole genome shotgun (WGS) entry which is preliminary data.</text>
</comment>